<dbReference type="Pfam" id="PF07610">
    <property type="entry name" value="DUF1573"/>
    <property type="match status" value="1"/>
</dbReference>
<dbReference type="PROSITE" id="PS51257">
    <property type="entry name" value="PROKAR_LIPOPROTEIN"/>
    <property type="match status" value="1"/>
</dbReference>
<evidence type="ECO:0000256" key="1">
    <source>
        <dbReference type="SAM" id="SignalP"/>
    </source>
</evidence>
<sequence length="145" mass="16036">MNRTIIQILLLLLAFACQNATQKKQESSSENQGVPKFAFLQEFHNFGTLQAGEIVAYSFQFTNTGDGDLMIEKAESDCGCITVEFPREAIQPGKTGYVEVIFNAAGEVGKVYKEIILYSNTEPDETKLAIAATVQNELINIYSKN</sequence>
<dbReference type="InterPro" id="IPR011467">
    <property type="entry name" value="DUF1573"/>
</dbReference>
<dbReference type="AlphaFoldDB" id="A0AA41Y5E5"/>
<protein>
    <submittedName>
        <fullName evidence="2">DUF1573 domain-containing protein</fullName>
    </submittedName>
</protein>
<proteinExistence type="predicted"/>
<dbReference type="Gene3D" id="2.60.40.10">
    <property type="entry name" value="Immunoglobulins"/>
    <property type="match status" value="1"/>
</dbReference>
<dbReference type="Proteomes" id="UP001163821">
    <property type="component" value="Unassembled WGS sequence"/>
</dbReference>
<dbReference type="EMBL" id="JAPAAF010000005">
    <property type="protein sequence ID" value="MCW0482259.1"/>
    <property type="molecule type" value="Genomic_DNA"/>
</dbReference>
<organism evidence="2 3">
    <name type="scientific">Gaoshiqia sediminis</name>
    <dbReference type="NCBI Taxonomy" id="2986998"/>
    <lineage>
        <taxon>Bacteria</taxon>
        <taxon>Pseudomonadati</taxon>
        <taxon>Bacteroidota</taxon>
        <taxon>Bacteroidia</taxon>
        <taxon>Marinilabiliales</taxon>
        <taxon>Prolixibacteraceae</taxon>
        <taxon>Gaoshiqia</taxon>
    </lineage>
</organism>
<dbReference type="PANTHER" id="PTHR37833:SF1">
    <property type="entry name" value="SIGNAL PEPTIDE PROTEIN"/>
    <property type="match status" value="1"/>
</dbReference>
<name>A0AA41Y5E5_9BACT</name>
<keyword evidence="3" id="KW-1185">Reference proteome</keyword>
<dbReference type="RefSeq" id="WP_282590865.1">
    <property type="nucleotide sequence ID" value="NZ_JAPAAF010000005.1"/>
</dbReference>
<keyword evidence="1" id="KW-0732">Signal</keyword>
<feature type="chain" id="PRO_5041248841" evidence="1">
    <location>
        <begin position="20"/>
        <end position="145"/>
    </location>
</feature>
<gene>
    <name evidence="2" type="ORF">N2K84_05920</name>
</gene>
<dbReference type="PANTHER" id="PTHR37833">
    <property type="entry name" value="LIPOPROTEIN-RELATED"/>
    <property type="match status" value="1"/>
</dbReference>
<evidence type="ECO:0000313" key="3">
    <source>
        <dbReference type="Proteomes" id="UP001163821"/>
    </source>
</evidence>
<comment type="caution">
    <text evidence="2">The sequence shown here is derived from an EMBL/GenBank/DDBJ whole genome shotgun (WGS) entry which is preliminary data.</text>
</comment>
<accession>A0AA41Y5E5</accession>
<reference evidence="2" key="1">
    <citation type="submission" date="2022-10" db="EMBL/GenBank/DDBJ databases">
        <title>Gaoshiqiia sediminis gen. nov., sp. nov., isolated from coastal sediment.</title>
        <authorList>
            <person name="Yu W.X."/>
            <person name="Mu D.S."/>
            <person name="Du J.Z."/>
            <person name="Liang Y.Q."/>
        </authorList>
    </citation>
    <scope>NUCLEOTIDE SEQUENCE</scope>
    <source>
        <strain evidence="2">A06</strain>
    </source>
</reference>
<dbReference type="InterPro" id="IPR013783">
    <property type="entry name" value="Ig-like_fold"/>
</dbReference>
<feature type="signal peptide" evidence="1">
    <location>
        <begin position="1"/>
        <end position="19"/>
    </location>
</feature>
<evidence type="ECO:0000313" key="2">
    <source>
        <dbReference type="EMBL" id="MCW0482259.1"/>
    </source>
</evidence>